<protein>
    <submittedName>
        <fullName evidence="2">Uncharacterized protein</fullName>
    </submittedName>
</protein>
<dbReference type="AlphaFoldDB" id="A0A4R4KFU8"/>
<dbReference type="RefSeq" id="WP_132115826.1">
    <property type="nucleotide sequence ID" value="NZ_SMJU01000004.1"/>
</dbReference>
<comment type="caution">
    <text evidence="2">The sequence shown here is derived from an EMBL/GenBank/DDBJ whole genome shotgun (WGS) entry which is preliminary data.</text>
</comment>
<dbReference type="EMBL" id="SMJU01000004">
    <property type="protein sequence ID" value="TDB66808.1"/>
    <property type="molecule type" value="Genomic_DNA"/>
</dbReference>
<accession>A0A4R4KFU8</accession>
<evidence type="ECO:0000313" key="2">
    <source>
        <dbReference type="EMBL" id="TDB66808.1"/>
    </source>
</evidence>
<evidence type="ECO:0000256" key="1">
    <source>
        <dbReference type="SAM" id="MobiDB-lite"/>
    </source>
</evidence>
<organism evidence="2 3">
    <name type="scientific">Arundinibacter roseus</name>
    <dbReference type="NCBI Taxonomy" id="2070510"/>
    <lineage>
        <taxon>Bacteria</taxon>
        <taxon>Pseudomonadati</taxon>
        <taxon>Bacteroidota</taxon>
        <taxon>Cytophagia</taxon>
        <taxon>Cytophagales</taxon>
        <taxon>Spirosomataceae</taxon>
        <taxon>Arundinibacter</taxon>
    </lineage>
</organism>
<gene>
    <name evidence="2" type="ORF">EZE20_06695</name>
</gene>
<keyword evidence="3" id="KW-1185">Reference proteome</keyword>
<dbReference type="Proteomes" id="UP000295706">
    <property type="component" value="Unassembled WGS sequence"/>
</dbReference>
<feature type="region of interest" description="Disordered" evidence="1">
    <location>
        <begin position="307"/>
        <end position="326"/>
    </location>
</feature>
<dbReference type="Pfam" id="PF20459">
    <property type="entry name" value="DUF6712"/>
    <property type="match status" value="2"/>
</dbReference>
<name>A0A4R4KFU8_9BACT</name>
<sequence length="326" mass="37438">MLINSIEQLKESIGGIQQTMNWRTWKPFVQQAEMLYILPAIGQELYDELSEAQTLSDKQSTLLDWLRMAIAEYADLLGGMRLVLHTSDAGKQAPSGANMQSPGKWMIVAARKEAINKADMALEQALQYLESNKASFTTWKNSLSYTLSKELFIGSATEMTAYFPAARHSRRIYLALRDYLRKAEKFYIKPLLGDALYTSWKNRLVADNSAWTSAENEALELLRFALVHHAFAQSITFLNVSEDWRLLSETDGISNEDILPIERRSEMRMECQSQEQEFQSRLVNYLTDHASEQVFAEYYGSTLYQPSRKRNGSRINNSPEKKYYGF</sequence>
<proteinExistence type="predicted"/>
<dbReference type="OrthoDB" id="925464at2"/>
<dbReference type="InterPro" id="IPR046558">
    <property type="entry name" value="DUF6712"/>
</dbReference>
<evidence type="ECO:0000313" key="3">
    <source>
        <dbReference type="Proteomes" id="UP000295706"/>
    </source>
</evidence>
<reference evidence="2 3" key="1">
    <citation type="submission" date="2019-02" db="EMBL/GenBank/DDBJ databases">
        <title>Arundinibacter roseus gen. nov., sp. nov., a new member of the family Cytophagaceae.</title>
        <authorList>
            <person name="Szuroczki S."/>
            <person name="Khayer B."/>
            <person name="Sproer C."/>
            <person name="Toumi M."/>
            <person name="Szabo A."/>
            <person name="Felfoldi T."/>
            <person name="Schumann P."/>
            <person name="Toth E."/>
        </authorList>
    </citation>
    <scope>NUCLEOTIDE SEQUENCE [LARGE SCALE GENOMIC DNA]</scope>
    <source>
        <strain evidence="2 3">DMA-k-7a</strain>
    </source>
</reference>